<comment type="caution">
    <text evidence="2">The sequence shown here is derived from an EMBL/GenBank/DDBJ whole genome shotgun (WGS) entry which is preliminary data.</text>
</comment>
<feature type="region of interest" description="Disordered" evidence="1">
    <location>
        <begin position="155"/>
        <end position="234"/>
    </location>
</feature>
<sequence>MARSMERSRSLPRYSVANKEAVTFRRDLQQESDDSYPSDVCTMREYVLPSEQPTPKMQRSSGNHETIKSNSTLYEPQQMVFMMPVEMNSSVGQMIPVLMTPGMISHPVASNTITCTLPNTHKMIMPPRQRRNRSLDACSIVNDDVSTYQTFMNSSSLTASRQGTIGETPKPVSGLMRPDQSNSIPRPLPRATNPPVVSPASGRRQNGLSRNQQQSYREPVVQNTIFNSEHPNPQKFRVAEKNLVKEIQQKEQEALQKINERLKAA</sequence>
<organism evidence="2 3">
    <name type="scientific">Parelaphostrongylus tenuis</name>
    <name type="common">Meningeal worm</name>
    <dbReference type="NCBI Taxonomy" id="148309"/>
    <lineage>
        <taxon>Eukaryota</taxon>
        <taxon>Metazoa</taxon>
        <taxon>Ecdysozoa</taxon>
        <taxon>Nematoda</taxon>
        <taxon>Chromadorea</taxon>
        <taxon>Rhabditida</taxon>
        <taxon>Rhabditina</taxon>
        <taxon>Rhabditomorpha</taxon>
        <taxon>Strongyloidea</taxon>
        <taxon>Metastrongylidae</taxon>
        <taxon>Parelaphostrongylus</taxon>
    </lineage>
</organism>
<reference evidence="2" key="1">
    <citation type="submission" date="2021-06" db="EMBL/GenBank/DDBJ databases">
        <title>Parelaphostrongylus tenuis whole genome reference sequence.</title>
        <authorList>
            <person name="Garwood T.J."/>
            <person name="Larsen P.A."/>
            <person name="Fountain-Jones N.M."/>
            <person name="Garbe J.R."/>
            <person name="Macchietto M.G."/>
            <person name="Kania S.A."/>
            <person name="Gerhold R.W."/>
            <person name="Richards J.E."/>
            <person name="Wolf T.M."/>
        </authorList>
    </citation>
    <scope>NUCLEOTIDE SEQUENCE</scope>
    <source>
        <strain evidence="2">MNPRO001-30</strain>
        <tissue evidence="2">Meninges</tissue>
    </source>
</reference>
<dbReference type="Proteomes" id="UP001196413">
    <property type="component" value="Unassembled WGS sequence"/>
</dbReference>
<feature type="compositionally biased region" description="Polar residues" evidence="1">
    <location>
        <begin position="203"/>
        <end position="231"/>
    </location>
</feature>
<accession>A0AAD5MDW5</accession>
<evidence type="ECO:0000313" key="3">
    <source>
        <dbReference type="Proteomes" id="UP001196413"/>
    </source>
</evidence>
<evidence type="ECO:0000256" key="1">
    <source>
        <dbReference type="SAM" id="MobiDB-lite"/>
    </source>
</evidence>
<proteinExistence type="predicted"/>
<keyword evidence="3" id="KW-1185">Reference proteome</keyword>
<evidence type="ECO:0000313" key="2">
    <source>
        <dbReference type="EMBL" id="KAJ1345946.1"/>
    </source>
</evidence>
<feature type="compositionally biased region" description="Polar residues" evidence="1">
    <location>
        <begin position="155"/>
        <end position="165"/>
    </location>
</feature>
<gene>
    <name evidence="2" type="ORF">KIN20_000588</name>
</gene>
<name>A0AAD5MDW5_PARTN</name>
<dbReference type="EMBL" id="JAHQIW010000088">
    <property type="protein sequence ID" value="KAJ1345946.1"/>
    <property type="molecule type" value="Genomic_DNA"/>
</dbReference>
<dbReference type="AlphaFoldDB" id="A0AAD5MDW5"/>
<protein>
    <submittedName>
        <fullName evidence="2">Uncharacterized protein</fullName>
    </submittedName>
</protein>